<sequence length="950" mass="102610">MLKGVKKGIKKKIKGKKDKKEDDLFDPEQLEKYKRELEEAKKARQQGEESGSIAAGSSAGHEDDEEWLRFKQLTSGVDAIVNKASEDLDKIKESSFFQRNKPSEQNRLFAGDRPKGAIIPTPEQEKPPEGGQWVHIEGEEAEQGEATEVDGAAAFGNDATDDPFNAATAVPESPAEIEPIELDDSLFDTAFVDAIASGEIKLAYIPDSPTYEDGDDPFLIDAGIEEILKKGEEEEKRQAKQVNLGDAVDVLTGKGNPTGIARPRMKAAETKAKARPRPHAVNLLGDFDQMPPSAPIVTNTGNNTAERPNDIFHHLLDSPSKEAVGLDTVDIMASYEVTKKVVDAGSKDDNKGIKDVISEFDIISQLDPMSGSAGAEPLASGIPSSIPSSIAALLITSTAPPPEEDDDLDDEFAALAAESIHKGPSPAAAAEGEPKEEVEEDPFSVEPGQADEDPFDTSFVEKTAAHGKCELKILENEFIGDVSCEKGDATGAGGGGGDDDDFDFNPRLGESPPKTLQIQNAPKKNPLEDMSPMTVKAPAIEPQVKAAGPTLVKTVDEEAGDPFDTTEIETVLPGRAELKLLEAELLSSVEQANIQAPKLPDTITSALIKNQQKHNEDDFDFDPRKDEIKHHPLDLPDVGGDNVDTSKILTPREVEIDPFDTKFLDASYSTPGKLELKLLESELVSPTAEAPINVVPVQQAPPVAVKFPRTFSDDELDFDPREGAPPPVVPVKPPMTTEDIFDSTMDFAVDKPLTPQPEFPITTCATAMCPDTSDPFDTSGISENFSKCELRQVEEELLNAPPQPPPQTRQLPVVVAVEFKKPPQPVVPELSPEPAVPHPLEANTPVDHTFKPLTPVEVPTAMMSGVISVFNPNPHQSDPFDTSIADSIIPGKAEIKMLEDELGVIVGLEDPDFNPRQSQNPPMQMISQPLIPMQAQPAKTQIDDPFDTSS</sequence>
<evidence type="ECO:0008006" key="4">
    <source>
        <dbReference type="Google" id="ProtNLM"/>
    </source>
</evidence>
<feature type="compositionally biased region" description="Low complexity" evidence="1">
    <location>
        <begin position="421"/>
        <end position="431"/>
    </location>
</feature>
<keyword evidence="3" id="KW-1185">Reference proteome</keyword>
<feature type="compositionally biased region" description="Basic residues" evidence="1">
    <location>
        <begin position="1"/>
        <end position="17"/>
    </location>
</feature>
<organism evidence="2 3">
    <name type="scientific">Orchesella dallaii</name>
    <dbReference type="NCBI Taxonomy" id="48710"/>
    <lineage>
        <taxon>Eukaryota</taxon>
        <taxon>Metazoa</taxon>
        <taxon>Ecdysozoa</taxon>
        <taxon>Arthropoda</taxon>
        <taxon>Hexapoda</taxon>
        <taxon>Collembola</taxon>
        <taxon>Entomobryomorpha</taxon>
        <taxon>Entomobryoidea</taxon>
        <taxon>Orchesellidae</taxon>
        <taxon>Orchesellinae</taxon>
        <taxon>Orchesella</taxon>
    </lineage>
</organism>
<proteinExistence type="predicted"/>
<reference evidence="2 3" key="1">
    <citation type="submission" date="2024-08" db="EMBL/GenBank/DDBJ databases">
        <authorList>
            <person name="Cucini C."/>
            <person name="Frati F."/>
        </authorList>
    </citation>
    <scope>NUCLEOTIDE SEQUENCE [LARGE SCALE GENOMIC DNA]</scope>
</reference>
<comment type="caution">
    <text evidence="2">The sequence shown here is derived from an EMBL/GenBank/DDBJ whole genome shotgun (WGS) entry which is preliminary data.</text>
</comment>
<feature type="region of interest" description="Disordered" evidence="1">
    <location>
        <begin position="1"/>
        <end position="67"/>
    </location>
</feature>
<feature type="compositionally biased region" description="Acidic residues" evidence="1">
    <location>
        <begin position="434"/>
        <end position="455"/>
    </location>
</feature>
<evidence type="ECO:0000256" key="1">
    <source>
        <dbReference type="SAM" id="MobiDB-lite"/>
    </source>
</evidence>
<feature type="region of interest" description="Disordered" evidence="1">
    <location>
        <begin position="484"/>
        <end position="530"/>
    </location>
</feature>
<feature type="region of interest" description="Disordered" evidence="1">
    <location>
        <begin position="95"/>
        <end position="131"/>
    </location>
</feature>
<dbReference type="Proteomes" id="UP001642540">
    <property type="component" value="Unassembled WGS sequence"/>
</dbReference>
<feature type="region of interest" description="Disordered" evidence="1">
    <location>
        <begin position="421"/>
        <end position="455"/>
    </location>
</feature>
<feature type="compositionally biased region" description="Low complexity" evidence="1">
    <location>
        <begin position="48"/>
        <end position="59"/>
    </location>
</feature>
<accession>A0ABP1QMK5</accession>
<gene>
    <name evidence="2" type="ORF">ODALV1_LOCUS13122</name>
</gene>
<evidence type="ECO:0000313" key="2">
    <source>
        <dbReference type="EMBL" id="CAL8108883.1"/>
    </source>
</evidence>
<name>A0ABP1QMK5_9HEXA</name>
<dbReference type="EMBL" id="CAXLJM020000040">
    <property type="protein sequence ID" value="CAL8108883.1"/>
    <property type="molecule type" value="Genomic_DNA"/>
</dbReference>
<feature type="compositionally biased region" description="Basic and acidic residues" evidence="1">
    <location>
        <begin position="29"/>
        <end position="47"/>
    </location>
</feature>
<evidence type="ECO:0000313" key="3">
    <source>
        <dbReference type="Proteomes" id="UP001642540"/>
    </source>
</evidence>
<feature type="compositionally biased region" description="Polar residues" evidence="1">
    <location>
        <begin position="95"/>
        <end position="106"/>
    </location>
</feature>
<protein>
    <recommendedName>
        <fullName evidence="4">Protein stoned-A</fullName>
    </recommendedName>
</protein>